<keyword evidence="1" id="KW-1133">Transmembrane helix</keyword>
<evidence type="ECO:0000313" key="2">
    <source>
        <dbReference type="EMBL" id="AIS52969.1"/>
    </source>
</evidence>
<evidence type="ECO:0000256" key="1">
    <source>
        <dbReference type="SAM" id="Phobius"/>
    </source>
</evidence>
<dbReference type="eggNOG" id="COG4478">
    <property type="taxonomic scope" value="Bacteria"/>
</dbReference>
<feature type="transmembrane region" description="Helical" evidence="1">
    <location>
        <begin position="250"/>
        <end position="276"/>
    </location>
</feature>
<keyword evidence="1" id="KW-0812">Transmembrane</keyword>
<evidence type="ECO:0000313" key="3">
    <source>
        <dbReference type="Proteomes" id="UP000029669"/>
    </source>
</evidence>
<accession>A0A097AT38</accession>
<dbReference type="NCBIfam" id="TIGR01906">
    <property type="entry name" value="integ_TIGR01906"/>
    <property type="match status" value="1"/>
</dbReference>
<keyword evidence="3" id="KW-1185">Reference proteome</keyword>
<reference evidence="3" key="1">
    <citation type="journal article" date="2015" name="Genome Announc.">
        <title>Whole-Genome Sequences of 80 Environmental and Clinical Isolates of Burkholderia pseudomallei.</title>
        <authorList>
            <person name="Johnson S.L."/>
            <person name="Baker A.L."/>
            <person name="Chain P.S."/>
            <person name="Currie B.J."/>
            <person name="Daligault H.E."/>
            <person name="Davenport K.W."/>
            <person name="Davis C.B."/>
            <person name="Inglis T.J."/>
            <person name="Kaestli M."/>
            <person name="Koren S."/>
            <person name="Mayo M."/>
            <person name="Merritt A.J."/>
            <person name="Price E.P."/>
            <person name="Sarovich D.S."/>
            <person name="Warner J."/>
            <person name="Rosovitz M.J."/>
        </authorList>
    </citation>
    <scope>NUCLEOTIDE SEQUENCE [LARGE SCALE GENOMIC DNA]</scope>
    <source>
        <strain evidence="3">DSM 2030</strain>
    </source>
</reference>
<organism evidence="2 3">
    <name type="scientific">Thermoanaerobacter kivui</name>
    <name type="common">Acetogenium kivui</name>
    <dbReference type="NCBI Taxonomy" id="2325"/>
    <lineage>
        <taxon>Bacteria</taxon>
        <taxon>Bacillati</taxon>
        <taxon>Bacillota</taxon>
        <taxon>Clostridia</taxon>
        <taxon>Thermoanaerobacterales</taxon>
        <taxon>Thermoanaerobacteraceae</taxon>
        <taxon>Thermoanaerobacter</taxon>
    </lineage>
</organism>
<dbReference type="Proteomes" id="UP000029669">
    <property type="component" value="Chromosome"/>
</dbReference>
<gene>
    <name evidence="2" type="ORF">TKV_c18190</name>
</gene>
<dbReference type="HOGENOM" id="CLU_093826_0_0_9"/>
<feature type="transmembrane region" description="Helical" evidence="1">
    <location>
        <begin position="103"/>
        <end position="125"/>
    </location>
</feature>
<dbReference type="InterPro" id="IPR010178">
    <property type="entry name" value="Lit"/>
</dbReference>
<feature type="transmembrane region" description="Helical" evidence="1">
    <location>
        <begin position="137"/>
        <end position="158"/>
    </location>
</feature>
<dbReference type="KEGG" id="tki:TKV_c18190"/>
<feature type="transmembrane region" description="Helical" evidence="1">
    <location>
        <begin position="198"/>
        <end position="220"/>
    </location>
</feature>
<name>A0A097AT38_THEKI</name>
<dbReference type="AlphaFoldDB" id="A0A097AT38"/>
<dbReference type="EMBL" id="CP009170">
    <property type="protein sequence ID" value="AIS52969.1"/>
    <property type="molecule type" value="Genomic_DNA"/>
</dbReference>
<dbReference type="STRING" id="2325.TKV_c18190"/>
<dbReference type="Pfam" id="PF07314">
    <property type="entry name" value="Lit"/>
    <property type="match status" value="1"/>
</dbReference>
<proteinExistence type="predicted"/>
<feature type="transmembrane region" description="Helical" evidence="1">
    <location>
        <begin position="7"/>
        <end position="27"/>
    </location>
</feature>
<protein>
    <submittedName>
        <fullName evidence="2">Integral membrane protein TIGR01906</fullName>
    </submittedName>
</protein>
<sequence>MVKKVFDAILIFCMIVSLFLFILLTSLQHVAFDINFYKAEFDKNKIAVITGMDMDDLLKVITTMQNYLKGKEKTLDIEMKISGSYQRMFNDKELAHMEDVKNLFHIGFLVKDFSMVIFILLFIYFLLTKSLYKVSDYILRGLIGIYVFLGLFALAMLIDFDKWFTDFHLMFFDNDLWQLDVAKDRLIQMFPLEFFQDAVFLTLRNATLSILAISFIAYIIKNSKKTSLNRTFCYTHNLFSSSNSDSNSSFVMISFAKSLSAMRVILCLFSMSIFFADT</sequence>
<keyword evidence="1" id="KW-0472">Membrane</keyword>